<feature type="transmembrane region" description="Helical" evidence="1">
    <location>
        <begin position="148"/>
        <end position="168"/>
    </location>
</feature>
<keyword evidence="1" id="KW-1133">Transmembrane helix</keyword>
<evidence type="ECO:0000313" key="4">
    <source>
        <dbReference type="Proteomes" id="UP001171902"/>
    </source>
</evidence>
<evidence type="ECO:0000259" key="2">
    <source>
        <dbReference type="Pfam" id="PF04235"/>
    </source>
</evidence>
<dbReference type="InterPro" id="IPR052529">
    <property type="entry name" value="Bact_Transport_Assoc"/>
</dbReference>
<protein>
    <submittedName>
        <fullName evidence="3">DUF418 domain-containing protein</fullName>
    </submittedName>
</protein>
<keyword evidence="1" id="KW-0472">Membrane</keyword>
<keyword evidence="4" id="KW-1185">Reference proteome</keyword>
<gene>
    <name evidence="3" type="ORF">QWI33_01550</name>
</gene>
<feature type="transmembrane region" description="Helical" evidence="1">
    <location>
        <begin position="318"/>
        <end position="339"/>
    </location>
</feature>
<dbReference type="RefSeq" id="WP_289954173.1">
    <property type="nucleotide sequence ID" value="NZ_JAUEMJ010000001.1"/>
</dbReference>
<name>A0ABT7YIE0_9ACTN</name>
<dbReference type="Pfam" id="PF04235">
    <property type="entry name" value="DUF418"/>
    <property type="match status" value="1"/>
</dbReference>
<feature type="transmembrane region" description="Helical" evidence="1">
    <location>
        <begin position="345"/>
        <end position="363"/>
    </location>
</feature>
<evidence type="ECO:0000313" key="3">
    <source>
        <dbReference type="EMBL" id="MDN3238393.1"/>
    </source>
</evidence>
<dbReference type="PANTHER" id="PTHR30590">
    <property type="entry name" value="INNER MEMBRANE PROTEIN"/>
    <property type="match status" value="1"/>
</dbReference>
<organism evidence="3 4">
    <name type="scientific">Glycomyces tritici</name>
    <dbReference type="NCBI Taxonomy" id="2665176"/>
    <lineage>
        <taxon>Bacteria</taxon>
        <taxon>Bacillati</taxon>
        <taxon>Actinomycetota</taxon>
        <taxon>Actinomycetes</taxon>
        <taxon>Glycomycetales</taxon>
        <taxon>Glycomycetaceae</taxon>
        <taxon>Glycomyces</taxon>
    </lineage>
</organism>
<feature type="domain" description="DUF418" evidence="2">
    <location>
        <begin position="220"/>
        <end position="385"/>
    </location>
</feature>
<feature type="transmembrane region" description="Helical" evidence="1">
    <location>
        <begin position="274"/>
        <end position="297"/>
    </location>
</feature>
<sequence>MSQTHAPGRAAPAPAAALSERSLAPDLGRGFMLLAIALAHAHLLLYTPAYEPSDLDRATVLLRELLIDDRARPMFFFLFGYGLVQLASRQESRGGDRGTVRPLLRRRGRWLVLIGFAHAAVIGVDIVSVYGFALVLFAGLLYRSDRALLHVASWTLLAVGAFFLLIAMGETNSGSFMAFDPAADDTGFGAMAASRLGSWLFVVIAYGWQVLPGMALGIWAARRRVLEAPRDHRPLLRRTAAWGIGLALAGGLPWALITAGHWTAPSVLLGGFAGALHAVTGLAGGVGAIAAIGLASIRSAERRGPLTTAIAAVGQRSLTFYMFQSVVFLAVLSPVALGLGGRTGFTGAALVAFGTWVLSLLCAEAMRRRSYQGPAEILLRRLTYGRAA</sequence>
<dbReference type="EMBL" id="JAUEMJ010000001">
    <property type="protein sequence ID" value="MDN3238393.1"/>
    <property type="molecule type" value="Genomic_DNA"/>
</dbReference>
<feature type="transmembrane region" description="Helical" evidence="1">
    <location>
        <begin position="240"/>
        <end position="262"/>
    </location>
</feature>
<keyword evidence="1" id="KW-0812">Transmembrane</keyword>
<dbReference type="InterPro" id="IPR007349">
    <property type="entry name" value="DUF418"/>
</dbReference>
<feature type="transmembrane region" description="Helical" evidence="1">
    <location>
        <begin position="108"/>
        <end position="141"/>
    </location>
</feature>
<feature type="transmembrane region" description="Helical" evidence="1">
    <location>
        <begin position="31"/>
        <end position="50"/>
    </location>
</feature>
<dbReference type="Proteomes" id="UP001171902">
    <property type="component" value="Unassembled WGS sequence"/>
</dbReference>
<feature type="transmembrane region" description="Helical" evidence="1">
    <location>
        <begin position="199"/>
        <end position="219"/>
    </location>
</feature>
<reference evidence="3" key="1">
    <citation type="submission" date="2023-06" db="EMBL/GenBank/DDBJ databases">
        <title>Gycomyces niveus sp.nov., a novel actinomycete isolated from soil in Shouguang.</title>
        <authorList>
            <person name="Yang X."/>
            <person name="Zhao J."/>
        </authorList>
    </citation>
    <scope>NUCLEOTIDE SEQUENCE</scope>
    <source>
        <strain evidence="3">NEAU C2</strain>
    </source>
</reference>
<proteinExistence type="predicted"/>
<evidence type="ECO:0000256" key="1">
    <source>
        <dbReference type="SAM" id="Phobius"/>
    </source>
</evidence>
<comment type="caution">
    <text evidence="3">The sequence shown here is derived from an EMBL/GenBank/DDBJ whole genome shotgun (WGS) entry which is preliminary data.</text>
</comment>
<dbReference type="PANTHER" id="PTHR30590:SF2">
    <property type="entry name" value="INNER MEMBRANE PROTEIN"/>
    <property type="match status" value="1"/>
</dbReference>
<accession>A0ABT7YIE0</accession>